<feature type="compositionally biased region" description="Basic residues" evidence="1">
    <location>
        <begin position="100"/>
        <end position="109"/>
    </location>
</feature>
<proteinExistence type="predicted"/>
<keyword evidence="3" id="KW-1185">Reference proteome</keyword>
<name>A0ABW8ZLZ5_9BURK</name>
<dbReference type="EMBL" id="JAQQFN010000005">
    <property type="protein sequence ID" value="MFL9883094.1"/>
    <property type="molecule type" value="Genomic_DNA"/>
</dbReference>
<evidence type="ECO:0000313" key="2">
    <source>
        <dbReference type="EMBL" id="MFL9883094.1"/>
    </source>
</evidence>
<feature type="region of interest" description="Disordered" evidence="1">
    <location>
        <begin position="92"/>
        <end position="115"/>
    </location>
</feature>
<reference evidence="2 3" key="1">
    <citation type="journal article" date="2024" name="Chem. Sci.">
        <title>Discovery of megapolipeptins by genome mining of a Burkholderiales bacteria collection.</title>
        <authorList>
            <person name="Paulo B.S."/>
            <person name="Recchia M.J.J."/>
            <person name="Lee S."/>
            <person name="Fergusson C.H."/>
            <person name="Romanowski S.B."/>
            <person name="Hernandez A."/>
            <person name="Krull N."/>
            <person name="Liu D.Y."/>
            <person name="Cavanagh H."/>
            <person name="Bos A."/>
            <person name="Gray C.A."/>
            <person name="Murphy B.T."/>
            <person name="Linington R.G."/>
            <person name="Eustaquio A.S."/>
        </authorList>
    </citation>
    <scope>NUCLEOTIDE SEQUENCE [LARGE SCALE GENOMIC DNA]</scope>
    <source>
        <strain evidence="2 3">RL16-012-BIC-B</strain>
    </source>
</reference>
<sequence>MQKHRLQVPPEPTRRDTIGLRTYVKYDPMAPRATTPIMVGKHVVARRPLHGSVHTLYMILDGSTVVSTSISVPNEYDCDAAINKHRRKQQAASLADKTIAKAKRKPRALRIREVA</sequence>
<protein>
    <submittedName>
        <fullName evidence="2">Beta-hexosaminidase</fullName>
    </submittedName>
</protein>
<comment type="caution">
    <text evidence="2">The sequence shown here is derived from an EMBL/GenBank/DDBJ whole genome shotgun (WGS) entry which is preliminary data.</text>
</comment>
<accession>A0ABW8ZLZ5</accession>
<organism evidence="2 3">
    <name type="scientific">Paraburkholderia agricolaris</name>
    <dbReference type="NCBI Taxonomy" id="2152888"/>
    <lineage>
        <taxon>Bacteria</taxon>
        <taxon>Pseudomonadati</taxon>
        <taxon>Pseudomonadota</taxon>
        <taxon>Betaproteobacteria</taxon>
        <taxon>Burkholderiales</taxon>
        <taxon>Burkholderiaceae</taxon>
        <taxon>Paraburkholderia</taxon>
    </lineage>
</organism>
<dbReference type="RefSeq" id="WP_408326539.1">
    <property type="nucleotide sequence ID" value="NZ_JAQQFH010000002.1"/>
</dbReference>
<gene>
    <name evidence="2" type="ORF">PQR66_08660</name>
</gene>
<evidence type="ECO:0000313" key="3">
    <source>
        <dbReference type="Proteomes" id="UP001629249"/>
    </source>
</evidence>
<evidence type="ECO:0000256" key="1">
    <source>
        <dbReference type="SAM" id="MobiDB-lite"/>
    </source>
</evidence>
<dbReference type="Proteomes" id="UP001629249">
    <property type="component" value="Unassembled WGS sequence"/>
</dbReference>